<dbReference type="InterPro" id="IPR007110">
    <property type="entry name" value="Ig-like_dom"/>
</dbReference>
<feature type="domain" description="Ig-like" evidence="7">
    <location>
        <begin position="295"/>
        <end position="395"/>
    </location>
</feature>
<dbReference type="InterPro" id="IPR003599">
    <property type="entry name" value="Ig_sub"/>
</dbReference>
<dbReference type="GO" id="GO:0016020">
    <property type="term" value="C:membrane"/>
    <property type="evidence" value="ECO:0007669"/>
    <property type="project" value="UniProtKB-SubCell"/>
</dbReference>
<evidence type="ECO:0000313" key="8">
    <source>
        <dbReference type="EMBL" id="CAK6960109.1"/>
    </source>
</evidence>
<dbReference type="Gene3D" id="2.60.40.10">
    <property type="entry name" value="Immunoglobulins"/>
    <property type="match status" value="2"/>
</dbReference>
<dbReference type="SMART" id="SM00409">
    <property type="entry name" value="IG"/>
    <property type="match status" value="2"/>
</dbReference>
<protein>
    <submittedName>
        <fullName evidence="8">Uncharacterized protein LOC128359534</fullName>
    </submittedName>
</protein>
<keyword evidence="6" id="KW-0812">Transmembrane</keyword>
<evidence type="ECO:0000259" key="7">
    <source>
        <dbReference type="PROSITE" id="PS50835"/>
    </source>
</evidence>
<proteinExistence type="predicted"/>
<dbReference type="AlphaFoldDB" id="A0AAV1NPI1"/>
<dbReference type="Pfam" id="PF07686">
    <property type="entry name" value="V-set"/>
    <property type="match status" value="1"/>
</dbReference>
<dbReference type="InterPro" id="IPR015631">
    <property type="entry name" value="CD2/SLAM_rcpt"/>
</dbReference>
<dbReference type="InterPro" id="IPR036179">
    <property type="entry name" value="Ig-like_dom_sf"/>
</dbReference>
<dbReference type="EMBL" id="CAWUFR010000043">
    <property type="protein sequence ID" value="CAK6960109.1"/>
    <property type="molecule type" value="Genomic_DNA"/>
</dbReference>
<feature type="region of interest" description="Disordered" evidence="5">
    <location>
        <begin position="492"/>
        <end position="512"/>
    </location>
</feature>
<evidence type="ECO:0000256" key="6">
    <source>
        <dbReference type="SAM" id="Phobius"/>
    </source>
</evidence>
<comment type="caution">
    <text evidence="8">The sequence shown here is derived from an EMBL/GenBank/DDBJ whole genome shotgun (WGS) entry which is preliminary data.</text>
</comment>
<keyword evidence="3 6" id="KW-0472">Membrane</keyword>
<evidence type="ECO:0000256" key="3">
    <source>
        <dbReference type="ARBA" id="ARBA00023136"/>
    </source>
</evidence>
<keyword evidence="9" id="KW-1185">Reference proteome</keyword>
<evidence type="ECO:0000256" key="1">
    <source>
        <dbReference type="ARBA" id="ARBA00004370"/>
    </source>
</evidence>
<feature type="transmembrane region" description="Helical" evidence="6">
    <location>
        <begin position="458"/>
        <end position="480"/>
    </location>
</feature>
<evidence type="ECO:0000256" key="2">
    <source>
        <dbReference type="ARBA" id="ARBA00022729"/>
    </source>
</evidence>
<keyword evidence="4" id="KW-0325">Glycoprotein</keyword>
<dbReference type="PANTHER" id="PTHR12080:SF48">
    <property type="entry name" value="IMMUNOGLOBULIN SUBTYPE DOMAIN-CONTAINING PROTEIN"/>
    <property type="match status" value="1"/>
</dbReference>
<gene>
    <name evidence="8" type="ORF">FSCOSCO3_A013919</name>
</gene>
<dbReference type="PANTHER" id="PTHR12080">
    <property type="entry name" value="SIGNALING LYMPHOCYTIC ACTIVATION MOLECULE"/>
    <property type="match status" value="1"/>
</dbReference>
<dbReference type="SUPFAM" id="SSF48726">
    <property type="entry name" value="Immunoglobulin"/>
    <property type="match status" value="1"/>
</dbReference>
<name>A0AAV1NPI1_SCOSC</name>
<keyword evidence="2" id="KW-0732">Signal</keyword>
<accession>A0AAV1NPI1</accession>
<dbReference type="InterPro" id="IPR013783">
    <property type="entry name" value="Ig-like_fold"/>
</dbReference>
<evidence type="ECO:0000256" key="5">
    <source>
        <dbReference type="SAM" id="MobiDB-lite"/>
    </source>
</evidence>
<sequence length="512" mass="58039">MVEAKVHSEEVDIGMRAQGNVIEMGYCFGVDYIVVYRHSPEGYQLLGNSSANSTAIIPPADLQGRIHTNRQQDLLGLQITNLTHMDSGIYRRECWQNQTLVSHHTQHLSVCGEEIEPQKIVMPEVGAAELRCNSTSIGLEGTFVRWYYEMYPTYKLALFLDSNVSLDPLVKELDGITEVRESGALLLLNNNMLKNNQHFYCLVMKDKNCLSYQNMFLPDHSESRDIFASHGDRLLLYCSSDGDFQEWDTPLGKINDSNPRNNQMYISFSDTPEDYTLVIPAFSDELTGKYSCISPLIELEYSLFLCTGKDTPQKRSVFEGGNVSLECDVSHVNAEKVQWYRKDTSGGHELIHDSNDETMPGPEDLRGRMTLSKNGSCLTLFDLKMEDRKMYWCVVFGPEFLESYDDYQDENDDEEDTEEVEYNDVLNFYETHTCIFKQEHSVLMKKNPPDTKVTNTKVYALVGGLAVILLAAVIAAVIVIKKRSKASGLNTNKDIKMTEDPGCTERLTNNVE</sequence>
<dbReference type="InterPro" id="IPR013106">
    <property type="entry name" value="Ig_V-set"/>
</dbReference>
<dbReference type="PROSITE" id="PS50835">
    <property type="entry name" value="IG_LIKE"/>
    <property type="match status" value="1"/>
</dbReference>
<dbReference type="SMART" id="SM00408">
    <property type="entry name" value="IGc2"/>
    <property type="match status" value="1"/>
</dbReference>
<comment type="subcellular location">
    <subcellularLocation>
        <location evidence="1">Membrane</location>
    </subcellularLocation>
</comment>
<evidence type="ECO:0000256" key="4">
    <source>
        <dbReference type="ARBA" id="ARBA00023180"/>
    </source>
</evidence>
<organism evidence="8 9">
    <name type="scientific">Scomber scombrus</name>
    <name type="common">Atlantic mackerel</name>
    <name type="synonym">Scomber vernalis</name>
    <dbReference type="NCBI Taxonomy" id="13677"/>
    <lineage>
        <taxon>Eukaryota</taxon>
        <taxon>Metazoa</taxon>
        <taxon>Chordata</taxon>
        <taxon>Craniata</taxon>
        <taxon>Vertebrata</taxon>
        <taxon>Euteleostomi</taxon>
        <taxon>Actinopterygii</taxon>
        <taxon>Neopterygii</taxon>
        <taxon>Teleostei</taxon>
        <taxon>Neoteleostei</taxon>
        <taxon>Acanthomorphata</taxon>
        <taxon>Pelagiaria</taxon>
        <taxon>Scombriformes</taxon>
        <taxon>Scombridae</taxon>
        <taxon>Scomber</taxon>
    </lineage>
</organism>
<evidence type="ECO:0000313" key="9">
    <source>
        <dbReference type="Proteomes" id="UP001314229"/>
    </source>
</evidence>
<dbReference type="CDD" id="cd00099">
    <property type="entry name" value="IgV"/>
    <property type="match status" value="1"/>
</dbReference>
<reference evidence="8 9" key="1">
    <citation type="submission" date="2024-01" db="EMBL/GenBank/DDBJ databases">
        <authorList>
            <person name="Alioto T."/>
            <person name="Alioto T."/>
            <person name="Gomez Garrido J."/>
        </authorList>
    </citation>
    <scope>NUCLEOTIDE SEQUENCE [LARGE SCALE GENOMIC DNA]</scope>
</reference>
<dbReference type="InterPro" id="IPR003598">
    <property type="entry name" value="Ig_sub2"/>
</dbReference>
<keyword evidence="6" id="KW-1133">Transmembrane helix</keyword>
<dbReference type="Proteomes" id="UP001314229">
    <property type="component" value="Unassembled WGS sequence"/>
</dbReference>